<evidence type="ECO:0000313" key="2">
    <source>
        <dbReference type="Proteomes" id="UP000294588"/>
    </source>
</evidence>
<proteinExistence type="predicted"/>
<gene>
    <name evidence="1" type="ORF">E0946_04020</name>
</gene>
<reference evidence="1" key="1">
    <citation type="submission" date="2019-03" db="EMBL/GenBank/DDBJ databases">
        <title>Candidatus Syntrophosphaera thermopropionivorans: a novel player in syntrophic propionate oxidation during anaerobic digestion.</title>
        <authorList>
            <person name="Dyksma S."/>
        </authorList>
    </citation>
    <scope>NUCLEOTIDE SEQUENCE</scope>
    <source>
        <strain evidence="1">W5</strain>
    </source>
</reference>
<dbReference type="EMBL" id="SMOG01000009">
    <property type="protein sequence ID" value="TDF73050.1"/>
    <property type="molecule type" value="Genomic_DNA"/>
</dbReference>
<evidence type="ECO:0000313" key="1">
    <source>
        <dbReference type="EMBL" id="TDF73050.1"/>
    </source>
</evidence>
<accession>A0AC61QJ43</accession>
<dbReference type="Proteomes" id="UP000294588">
    <property type="component" value="Unassembled WGS sequence"/>
</dbReference>
<comment type="caution">
    <text evidence="1">The sequence shown here is derived from an EMBL/GenBank/DDBJ whole genome shotgun (WGS) entry which is preliminary data.</text>
</comment>
<organism evidence="1 2">
    <name type="scientific">Candidatus Syntrophosphaera thermopropionivorans</name>
    <dbReference type="NCBI Taxonomy" id="2593015"/>
    <lineage>
        <taxon>Bacteria</taxon>
        <taxon>Pseudomonadati</taxon>
        <taxon>Candidatus Cloacimonadota</taxon>
        <taxon>Candidatus Cloacimonadia</taxon>
        <taxon>Candidatus Cloacimonadales</taxon>
        <taxon>Candidatus Cloacimonadaceae</taxon>
        <taxon>Candidatus Syntrophosphaera</taxon>
    </lineage>
</organism>
<sequence length="427" mass="48351">MYYYRQDVIQQCFGGEVILDHVTVIGNDNTQPSVKVSNTPSLTLKNNTSISGLGGGLELNSCRDYSITHCNISNNTGNGISIYETNGMYNYMISDCDISHNMGAGIRFYNSIGNVTSCSITENDYQGISAFRVSNVTIQKDPNTAAYYRDCYIANNGMQEISFVNSTNLFADRAKNIIVDNSFTPGTFDQYLVYCPNMEANRWLRLNFWGYRGNHFVAIMPPENRFYPECTEPMVNEVGYYLSPVWDPGVPRLVDPGNDEIVFQSAIDAALDENASLAITLFKQLISEYPESKFSSASAKHLFALEDDKQALKDYYQTEPNLHYNGEIDKIINYLTTHCNIKLGNYQEAISWFEDVISNPESELDSLMAVIDLGYIYMLMEGDDKASVICRYPQLKPKNMSEYETNRESILVNLFGIAKKPSWIHRF</sequence>
<protein>
    <submittedName>
        <fullName evidence="1">Right-handed parallel beta-helix repeat-containing protein</fullName>
    </submittedName>
</protein>
<keyword evidence="2" id="KW-1185">Reference proteome</keyword>
<name>A0AC61QJ43_9BACT</name>